<dbReference type="EMBL" id="FOJN01000001">
    <property type="protein sequence ID" value="SFA39951.1"/>
    <property type="molecule type" value="Genomic_DNA"/>
</dbReference>
<feature type="region of interest" description="Disordered" evidence="1">
    <location>
        <begin position="1"/>
        <end position="69"/>
    </location>
</feature>
<proteinExistence type="predicted"/>
<sequence>MTIDSRFAGYATDMTTPENDHDTPTLDDVIVPTETPHPDRHEHGKMPHPVDDAELEERTAHEREETGSA</sequence>
<dbReference type="AlphaFoldDB" id="A0A1I0SK95"/>
<accession>A0A1I0SK95</accession>
<gene>
    <name evidence="2" type="ORF">SAMN05444374_101395</name>
</gene>
<evidence type="ECO:0000313" key="3">
    <source>
        <dbReference type="Proteomes" id="UP000182054"/>
    </source>
</evidence>
<organism evidence="2 3">
    <name type="scientific">Rhodococcoides kroppenstedtii</name>
    <dbReference type="NCBI Taxonomy" id="293050"/>
    <lineage>
        <taxon>Bacteria</taxon>
        <taxon>Bacillati</taxon>
        <taxon>Actinomycetota</taxon>
        <taxon>Actinomycetes</taxon>
        <taxon>Mycobacteriales</taxon>
        <taxon>Nocardiaceae</taxon>
        <taxon>Rhodococcoides</taxon>
    </lineage>
</organism>
<reference evidence="2 3" key="1">
    <citation type="submission" date="2016-10" db="EMBL/GenBank/DDBJ databases">
        <authorList>
            <person name="de Groot N.N."/>
        </authorList>
    </citation>
    <scope>NUCLEOTIDE SEQUENCE [LARGE SCALE GENOMIC DNA]</scope>
    <source>
        <strain evidence="2 3">DSM 44908</strain>
    </source>
</reference>
<evidence type="ECO:0000256" key="1">
    <source>
        <dbReference type="SAM" id="MobiDB-lite"/>
    </source>
</evidence>
<dbReference type="Proteomes" id="UP000182054">
    <property type="component" value="Unassembled WGS sequence"/>
</dbReference>
<protein>
    <submittedName>
        <fullName evidence="2">Uncharacterized protein</fullName>
    </submittedName>
</protein>
<feature type="compositionally biased region" description="Basic and acidic residues" evidence="1">
    <location>
        <begin position="36"/>
        <end position="69"/>
    </location>
</feature>
<evidence type="ECO:0000313" key="2">
    <source>
        <dbReference type="EMBL" id="SFA39951.1"/>
    </source>
</evidence>
<name>A0A1I0SK95_9NOCA</name>